<dbReference type="SFLD" id="SFLDG01066">
    <property type="entry name" value="organic_radical-activating_enz"/>
    <property type="match status" value="1"/>
</dbReference>
<evidence type="ECO:0000256" key="6">
    <source>
        <dbReference type="ARBA" id="ARBA00022723"/>
    </source>
</evidence>
<dbReference type="Proteomes" id="UP000543030">
    <property type="component" value="Unassembled WGS sequence"/>
</dbReference>
<dbReference type="PANTHER" id="PTHR30352:SF5">
    <property type="entry name" value="PYRUVATE FORMATE-LYASE 1-ACTIVATING ENZYME"/>
    <property type="match status" value="1"/>
</dbReference>
<dbReference type="NCBIfam" id="TIGR02493">
    <property type="entry name" value="PFLA"/>
    <property type="match status" value="1"/>
</dbReference>
<keyword evidence="12" id="KW-0670">Pyruvate</keyword>
<dbReference type="InterPro" id="IPR007197">
    <property type="entry name" value="rSAM"/>
</dbReference>
<dbReference type="GO" id="GO:0051539">
    <property type="term" value="F:4 iron, 4 sulfur cluster binding"/>
    <property type="evidence" value="ECO:0007669"/>
    <property type="project" value="UniProtKB-UniRule"/>
</dbReference>
<evidence type="ECO:0000259" key="11">
    <source>
        <dbReference type="PROSITE" id="PS51918"/>
    </source>
</evidence>
<dbReference type="InterPro" id="IPR001989">
    <property type="entry name" value="Radical_activat_CS"/>
</dbReference>
<dbReference type="PIRSF" id="PIRSF000371">
    <property type="entry name" value="PFL_act_enz"/>
    <property type="match status" value="1"/>
</dbReference>
<dbReference type="RefSeq" id="WP_184097583.1">
    <property type="nucleotide sequence ID" value="NZ_JACHHN010000001.1"/>
</dbReference>
<dbReference type="EC" id="1.97.1.4" evidence="10"/>
<dbReference type="Gene3D" id="3.20.20.70">
    <property type="entry name" value="Aldolase class I"/>
    <property type="match status" value="1"/>
</dbReference>
<evidence type="ECO:0000256" key="7">
    <source>
        <dbReference type="ARBA" id="ARBA00023002"/>
    </source>
</evidence>
<dbReference type="SUPFAM" id="SSF102114">
    <property type="entry name" value="Radical SAM enzymes"/>
    <property type="match status" value="1"/>
</dbReference>
<dbReference type="EMBL" id="JACHHN010000001">
    <property type="protein sequence ID" value="MBB5189999.1"/>
    <property type="molecule type" value="Genomic_DNA"/>
</dbReference>
<name>A0A840R9F1_9NEIS</name>
<dbReference type="InterPro" id="IPR012839">
    <property type="entry name" value="Organic_radical_activase"/>
</dbReference>
<evidence type="ECO:0000256" key="1">
    <source>
        <dbReference type="ARBA" id="ARBA00002918"/>
    </source>
</evidence>
<keyword evidence="12" id="KW-0456">Lyase</keyword>
<comment type="subcellular location">
    <subcellularLocation>
        <location evidence="10">Cytoplasm</location>
    </subcellularLocation>
</comment>
<dbReference type="CDD" id="cd01335">
    <property type="entry name" value="Radical_SAM"/>
    <property type="match status" value="1"/>
</dbReference>
<sequence>METIELKKVGEIAPPLFNDAGLPAGFVHSIETGAAVDGPGMRFALFVSGCQFRCLYCHNPDTWKLHNGKFYTVDEIIAEIRKYASFLRVAGGLTISGGEPMMQAHFTGEIFRRAKHELGLHTAIDTQGFLSGNLPDEWFEPIDLVLLDIKEFNNERHMRLTGKPNEPSLLFAQRLAAMKKPIWLRYVLVPGFSDFEEDVEGLAEFVAGLGNVERVEVLPFHKLGESKWQELGLAYELTDVRPPSPELVHRVREQFRRHGLETY</sequence>
<evidence type="ECO:0000256" key="3">
    <source>
        <dbReference type="ARBA" id="ARBA00022485"/>
    </source>
</evidence>
<protein>
    <recommendedName>
        <fullName evidence="10">Pyruvate formate-lyase-activating enzyme</fullName>
        <ecNumber evidence="10">1.97.1.4</ecNumber>
    </recommendedName>
</protein>
<keyword evidence="13" id="KW-1185">Reference proteome</keyword>
<gene>
    <name evidence="12" type="ORF">HNQ50_000709</name>
</gene>
<comment type="cofactor">
    <cofactor evidence="10">
        <name>[4Fe-4S] cluster</name>
        <dbReference type="ChEBI" id="CHEBI:49883"/>
    </cofactor>
    <text evidence="10">Binds 1 [4Fe-4S] cluster. The cluster is coordinated with 3 cysteines and an exchangeable S-adenosyl-L-methionine.</text>
</comment>
<evidence type="ECO:0000256" key="4">
    <source>
        <dbReference type="ARBA" id="ARBA00022526"/>
    </source>
</evidence>
<reference evidence="12 13" key="1">
    <citation type="submission" date="2020-08" db="EMBL/GenBank/DDBJ databases">
        <title>Genomic Encyclopedia of Type Strains, Phase IV (KMG-IV): sequencing the most valuable type-strain genomes for metagenomic binning, comparative biology and taxonomic classification.</title>
        <authorList>
            <person name="Goeker M."/>
        </authorList>
    </citation>
    <scope>NUCLEOTIDE SEQUENCE [LARGE SCALE GENOMIC DNA]</scope>
    <source>
        <strain evidence="12 13">DSM 18233</strain>
    </source>
</reference>
<comment type="catalytic activity">
    <reaction evidence="10">
        <text>glycyl-[formate C-acetyltransferase] + reduced [flavodoxin] + S-adenosyl-L-methionine = glycin-2-yl radical-[formate C-acetyltransferase] + semiquinone [flavodoxin] + 5'-deoxyadenosine + L-methionine + H(+)</text>
        <dbReference type="Rhea" id="RHEA:19225"/>
        <dbReference type="Rhea" id="RHEA-COMP:10622"/>
        <dbReference type="Rhea" id="RHEA-COMP:12190"/>
        <dbReference type="Rhea" id="RHEA-COMP:12191"/>
        <dbReference type="Rhea" id="RHEA-COMP:14480"/>
        <dbReference type="ChEBI" id="CHEBI:15378"/>
        <dbReference type="ChEBI" id="CHEBI:17319"/>
        <dbReference type="ChEBI" id="CHEBI:29947"/>
        <dbReference type="ChEBI" id="CHEBI:32722"/>
        <dbReference type="ChEBI" id="CHEBI:57618"/>
        <dbReference type="ChEBI" id="CHEBI:57844"/>
        <dbReference type="ChEBI" id="CHEBI:59789"/>
        <dbReference type="ChEBI" id="CHEBI:140311"/>
        <dbReference type="EC" id="1.97.1.4"/>
    </reaction>
</comment>
<comment type="caution">
    <text evidence="12">The sequence shown here is derived from an EMBL/GenBank/DDBJ whole genome shotgun (WGS) entry which is preliminary data.</text>
</comment>
<accession>A0A840R9F1</accession>
<evidence type="ECO:0000313" key="13">
    <source>
        <dbReference type="Proteomes" id="UP000543030"/>
    </source>
</evidence>
<dbReference type="InterPro" id="IPR013785">
    <property type="entry name" value="Aldolase_TIM"/>
</dbReference>
<dbReference type="GO" id="GO:0005737">
    <property type="term" value="C:cytoplasm"/>
    <property type="evidence" value="ECO:0007669"/>
    <property type="project" value="UniProtKB-SubCell"/>
</dbReference>
<keyword evidence="6 10" id="KW-0479">Metal-binding</keyword>
<evidence type="ECO:0000256" key="10">
    <source>
        <dbReference type="RuleBase" id="RU362053"/>
    </source>
</evidence>
<dbReference type="SFLD" id="SFLDS00029">
    <property type="entry name" value="Radical_SAM"/>
    <property type="match status" value="1"/>
</dbReference>
<organism evidence="12 13">
    <name type="scientific">Silvimonas terrae</name>
    <dbReference type="NCBI Taxonomy" id="300266"/>
    <lineage>
        <taxon>Bacteria</taxon>
        <taxon>Pseudomonadati</taxon>
        <taxon>Pseudomonadota</taxon>
        <taxon>Betaproteobacteria</taxon>
        <taxon>Neisseriales</taxon>
        <taxon>Chitinibacteraceae</taxon>
        <taxon>Silvimonas</taxon>
    </lineage>
</organism>
<evidence type="ECO:0000256" key="2">
    <source>
        <dbReference type="ARBA" id="ARBA00009777"/>
    </source>
</evidence>
<dbReference type="GO" id="GO:0016829">
    <property type="term" value="F:lyase activity"/>
    <property type="evidence" value="ECO:0007669"/>
    <property type="project" value="UniProtKB-KW"/>
</dbReference>
<keyword evidence="7 10" id="KW-0560">Oxidoreductase</keyword>
<evidence type="ECO:0000256" key="8">
    <source>
        <dbReference type="ARBA" id="ARBA00023004"/>
    </source>
</evidence>
<keyword evidence="4" id="KW-0313">Glucose metabolism</keyword>
<dbReference type="GO" id="GO:0043365">
    <property type="term" value="F:[formate-C-acetyltransferase]-activating enzyme activity"/>
    <property type="evidence" value="ECO:0007669"/>
    <property type="project" value="UniProtKB-UniRule"/>
</dbReference>
<keyword evidence="9 10" id="KW-0411">Iron-sulfur</keyword>
<dbReference type="InterPro" id="IPR034457">
    <property type="entry name" value="Organic_radical-activating"/>
</dbReference>
<feature type="domain" description="Radical SAM core" evidence="11">
    <location>
        <begin position="36"/>
        <end position="257"/>
    </location>
</feature>
<proteinExistence type="inferred from homology"/>
<comment type="similarity">
    <text evidence="2 10">Belongs to the organic radical-activating enzymes family.</text>
</comment>
<keyword evidence="5 10" id="KW-0949">S-adenosyl-L-methionine</keyword>
<keyword evidence="3 10" id="KW-0004">4Fe-4S</keyword>
<evidence type="ECO:0000256" key="9">
    <source>
        <dbReference type="ARBA" id="ARBA00023014"/>
    </source>
</evidence>
<dbReference type="AlphaFoldDB" id="A0A840R9F1"/>
<dbReference type="InterPro" id="IPR058240">
    <property type="entry name" value="rSAM_sf"/>
</dbReference>
<evidence type="ECO:0000256" key="5">
    <source>
        <dbReference type="ARBA" id="ARBA00022691"/>
    </source>
</evidence>
<dbReference type="PROSITE" id="PS51918">
    <property type="entry name" value="RADICAL_SAM"/>
    <property type="match status" value="1"/>
</dbReference>
<comment type="function">
    <text evidence="10">Activation of pyruvate formate-lyase under anaerobic conditions by generation of an organic free radical, using S-adenosylmethionine and reduced flavodoxin as cosubstrates to produce 5'-deoxy-adenosine.</text>
</comment>
<keyword evidence="4" id="KW-0119">Carbohydrate metabolism</keyword>
<dbReference type="PANTHER" id="PTHR30352">
    <property type="entry name" value="PYRUVATE FORMATE-LYASE-ACTIVATING ENZYME"/>
    <property type="match status" value="1"/>
</dbReference>
<evidence type="ECO:0000313" key="12">
    <source>
        <dbReference type="EMBL" id="MBB5189999.1"/>
    </source>
</evidence>
<comment type="function">
    <text evidence="1">Activation of pyruvate formate-lyase 1 under anaerobic conditions by generation of an organic free radical, using S-adenosylmethionine and reduced flavodoxin as cosubstrates to produce 5'-deoxy-adenosine.</text>
</comment>
<dbReference type="InterPro" id="IPR012838">
    <property type="entry name" value="PFL1_activating"/>
</dbReference>
<dbReference type="GO" id="GO:0046872">
    <property type="term" value="F:metal ion binding"/>
    <property type="evidence" value="ECO:0007669"/>
    <property type="project" value="UniProtKB-UniRule"/>
</dbReference>
<dbReference type="Pfam" id="PF04055">
    <property type="entry name" value="Radical_SAM"/>
    <property type="match status" value="1"/>
</dbReference>
<keyword evidence="8 10" id="KW-0408">Iron</keyword>
<dbReference type="GO" id="GO:0006006">
    <property type="term" value="P:glucose metabolic process"/>
    <property type="evidence" value="ECO:0007669"/>
    <property type="project" value="UniProtKB-KW"/>
</dbReference>
<dbReference type="PROSITE" id="PS01087">
    <property type="entry name" value="RADICAL_ACTIVATING"/>
    <property type="match status" value="1"/>
</dbReference>
<keyword evidence="10" id="KW-0963">Cytoplasm</keyword>